<dbReference type="Pfam" id="PF01042">
    <property type="entry name" value="Ribonuc_L-PSP"/>
    <property type="match status" value="1"/>
</dbReference>
<dbReference type="HOGENOM" id="CLU_100715_1_1_1"/>
<dbReference type="Gene3D" id="3.30.1330.40">
    <property type="entry name" value="RutC-like"/>
    <property type="match status" value="1"/>
</dbReference>
<dbReference type="Proteomes" id="UP000028524">
    <property type="component" value="Unassembled WGS sequence"/>
</dbReference>
<dbReference type="PANTHER" id="PTHR43857">
    <property type="entry name" value="BLR7761 PROTEIN"/>
    <property type="match status" value="1"/>
</dbReference>
<dbReference type="InterPro" id="IPR035959">
    <property type="entry name" value="RutC-like_sf"/>
</dbReference>
<dbReference type="InterPro" id="IPR006175">
    <property type="entry name" value="YjgF/YER057c/UK114"/>
</dbReference>
<evidence type="ECO:0000313" key="1">
    <source>
        <dbReference type="EMBL" id="KFA68545.1"/>
    </source>
</evidence>
<dbReference type="SUPFAM" id="SSF55298">
    <property type="entry name" value="YjgF-like"/>
    <property type="match status" value="1"/>
</dbReference>
<gene>
    <name evidence="1" type="ORF">S40285_07047</name>
</gene>
<organism evidence="1 2">
    <name type="scientific">Stachybotrys chlorohalonatus (strain IBT 40285)</name>
    <dbReference type="NCBI Taxonomy" id="1283841"/>
    <lineage>
        <taxon>Eukaryota</taxon>
        <taxon>Fungi</taxon>
        <taxon>Dikarya</taxon>
        <taxon>Ascomycota</taxon>
        <taxon>Pezizomycotina</taxon>
        <taxon>Sordariomycetes</taxon>
        <taxon>Hypocreomycetidae</taxon>
        <taxon>Hypocreales</taxon>
        <taxon>Stachybotryaceae</taxon>
        <taxon>Stachybotrys</taxon>
    </lineage>
</organism>
<dbReference type="OMA" id="HKVIWTQ"/>
<protein>
    <submittedName>
        <fullName evidence="1">Uncharacterized protein</fullName>
    </submittedName>
</protein>
<dbReference type="PANTHER" id="PTHR43857:SF1">
    <property type="entry name" value="YJGH FAMILY PROTEIN"/>
    <property type="match status" value="1"/>
</dbReference>
<dbReference type="OrthoDB" id="309640at2759"/>
<proteinExistence type="predicted"/>
<name>A0A084QX60_STAC4</name>
<keyword evidence="2" id="KW-1185">Reference proteome</keyword>
<dbReference type="STRING" id="1283841.A0A084QX60"/>
<reference evidence="1 2" key="1">
    <citation type="journal article" date="2014" name="BMC Genomics">
        <title>Comparative genome sequencing reveals chemotype-specific gene clusters in the toxigenic black mold Stachybotrys.</title>
        <authorList>
            <person name="Semeiks J."/>
            <person name="Borek D."/>
            <person name="Otwinowski Z."/>
            <person name="Grishin N.V."/>
        </authorList>
    </citation>
    <scope>NUCLEOTIDE SEQUENCE [LARGE SCALE GENOMIC DNA]</scope>
    <source>
        <strain evidence="1 2">IBT 40285</strain>
    </source>
</reference>
<dbReference type="EMBL" id="KL659824">
    <property type="protein sequence ID" value="KFA68545.1"/>
    <property type="molecule type" value="Genomic_DNA"/>
</dbReference>
<evidence type="ECO:0000313" key="2">
    <source>
        <dbReference type="Proteomes" id="UP000028524"/>
    </source>
</evidence>
<accession>A0A084QX60</accession>
<dbReference type="InParanoid" id="A0A084QX60"/>
<sequence>MSDLKYFNYEGFGEYARENYGYSQAVRIGDRVEISGQGGWDPKIMPPQFSDDLKTQIDQVFINIDLALKAAGGRGILQVYRSNSYVPNMAPESNRYIKENLIKWFPDHRPIWTAVGVEKLAFKEMLIEIEAVAYDPVKPEV</sequence>
<dbReference type="AlphaFoldDB" id="A0A084QX60"/>